<dbReference type="AlphaFoldDB" id="A0A501XFR5"/>
<dbReference type="RefSeq" id="WP_140929048.1">
    <property type="nucleotide sequence ID" value="NZ_VFSU01000031.1"/>
</dbReference>
<comment type="caution">
    <text evidence="2">The sequence shown here is derived from an EMBL/GenBank/DDBJ whole genome shotgun (WGS) entry which is preliminary data.</text>
</comment>
<keyword evidence="3" id="KW-1185">Reference proteome</keyword>
<evidence type="ECO:0000313" key="3">
    <source>
        <dbReference type="Proteomes" id="UP000319897"/>
    </source>
</evidence>
<evidence type="ECO:0000313" key="2">
    <source>
        <dbReference type="EMBL" id="TPE59177.1"/>
    </source>
</evidence>
<reference evidence="2 3" key="1">
    <citation type="submission" date="2019-06" db="EMBL/GenBank/DDBJ databases">
        <authorList>
            <person name="Lee I."/>
            <person name="Jang G.I."/>
            <person name="Hwang C.Y."/>
        </authorList>
    </citation>
    <scope>NUCLEOTIDE SEQUENCE [LARGE SCALE GENOMIC DNA]</scope>
    <source>
        <strain evidence="2 3">PAMC 28131</strain>
    </source>
</reference>
<dbReference type="Pfam" id="PF14248">
    <property type="entry name" value="DUF4345"/>
    <property type="match status" value="1"/>
</dbReference>
<feature type="transmembrane region" description="Helical" evidence="1">
    <location>
        <begin position="45"/>
        <end position="64"/>
    </location>
</feature>
<dbReference type="OrthoDB" id="5875348at2"/>
<feature type="transmembrane region" description="Helical" evidence="1">
    <location>
        <begin position="7"/>
        <end position="25"/>
    </location>
</feature>
<gene>
    <name evidence="2" type="ORF">FJQ54_14010</name>
</gene>
<dbReference type="InterPro" id="IPR025597">
    <property type="entry name" value="DUF4345"/>
</dbReference>
<dbReference type="Proteomes" id="UP000319897">
    <property type="component" value="Unassembled WGS sequence"/>
</dbReference>
<accession>A0A501XFR5</accession>
<organism evidence="2 3">
    <name type="scientific">Sandaracinobacter neustonicus</name>
    <dbReference type="NCBI Taxonomy" id="1715348"/>
    <lineage>
        <taxon>Bacteria</taxon>
        <taxon>Pseudomonadati</taxon>
        <taxon>Pseudomonadota</taxon>
        <taxon>Alphaproteobacteria</taxon>
        <taxon>Sphingomonadales</taxon>
        <taxon>Sphingosinicellaceae</taxon>
        <taxon>Sandaracinobacter</taxon>
    </lineage>
</organism>
<name>A0A501XFR5_9SPHN</name>
<keyword evidence="1" id="KW-1133">Transmembrane helix</keyword>
<keyword evidence="1" id="KW-0812">Transmembrane</keyword>
<sequence length="131" mass="13950">MTLIVRLIIGLVGLFNVAVGLMFLLNPARMGPEFALSPLGSQGLATMRADFSAFFLVGGLFALLGAIRTDPSPLKVPLLLLAIALFGRTLSLILDGTAPTAYPPMLVEAVMIALLLLGQWVFARARQSKAR</sequence>
<keyword evidence="1" id="KW-0472">Membrane</keyword>
<proteinExistence type="predicted"/>
<evidence type="ECO:0000256" key="1">
    <source>
        <dbReference type="SAM" id="Phobius"/>
    </source>
</evidence>
<dbReference type="EMBL" id="VFSU01000031">
    <property type="protein sequence ID" value="TPE59177.1"/>
    <property type="molecule type" value="Genomic_DNA"/>
</dbReference>
<protein>
    <submittedName>
        <fullName evidence="2">DUF4345 domain-containing protein</fullName>
    </submittedName>
</protein>
<feature type="transmembrane region" description="Helical" evidence="1">
    <location>
        <begin position="106"/>
        <end position="123"/>
    </location>
</feature>
<feature type="transmembrane region" description="Helical" evidence="1">
    <location>
        <begin position="76"/>
        <end position="94"/>
    </location>
</feature>